<name>A0A2M4D1X1_ANODA</name>
<dbReference type="EMBL" id="GGFL01007402">
    <property type="protein sequence ID" value="MBW71580.1"/>
    <property type="molecule type" value="Transcribed_RNA"/>
</dbReference>
<dbReference type="AlphaFoldDB" id="A0A2M4D1X1"/>
<keyword evidence="1" id="KW-0472">Membrane</keyword>
<keyword evidence="1" id="KW-0812">Transmembrane</keyword>
<reference evidence="2" key="1">
    <citation type="submission" date="2018-01" db="EMBL/GenBank/DDBJ databases">
        <title>An insight into the sialome of Amazonian anophelines.</title>
        <authorList>
            <person name="Ribeiro J.M."/>
            <person name="Scarpassa V."/>
            <person name="Calvo E."/>
        </authorList>
    </citation>
    <scope>NUCLEOTIDE SEQUENCE</scope>
</reference>
<accession>A0A2M4D1X1</accession>
<sequence>MPSLPVVATSVTRICTYAAPMMMLMIMVVAPSYTMMRSISCHSTKVIIIQDGSQDDIGDNETTRKILCHWNRSMKWCLKRTHPTVVARAPRG</sequence>
<proteinExistence type="predicted"/>
<evidence type="ECO:0000313" key="2">
    <source>
        <dbReference type="EMBL" id="MBW71580.1"/>
    </source>
</evidence>
<organism evidence="2">
    <name type="scientific">Anopheles darlingi</name>
    <name type="common">Mosquito</name>
    <dbReference type="NCBI Taxonomy" id="43151"/>
    <lineage>
        <taxon>Eukaryota</taxon>
        <taxon>Metazoa</taxon>
        <taxon>Ecdysozoa</taxon>
        <taxon>Arthropoda</taxon>
        <taxon>Hexapoda</taxon>
        <taxon>Insecta</taxon>
        <taxon>Pterygota</taxon>
        <taxon>Neoptera</taxon>
        <taxon>Endopterygota</taxon>
        <taxon>Diptera</taxon>
        <taxon>Nematocera</taxon>
        <taxon>Culicoidea</taxon>
        <taxon>Culicidae</taxon>
        <taxon>Anophelinae</taxon>
        <taxon>Anopheles</taxon>
    </lineage>
</organism>
<keyword evidence="1" id="KW-1133">Transmembrane helix</keyword>
<feature type="transmembrane region" description="Helical" evidence="1">
    <location>
        <begin position="6"/>
        <end position="30"/>
    </location>
</feature>
<protein>
    <submittedName>
        <fullName evidence="2">Putative secreted protein</fullName>
    </submittedName>
</protein>
<evidence type="ECO:0000256" key="1">
    <source>
        <dbReference type="SAM" id="Phobius"/>
    </source>
</evidence>